<evidence type="ECO:0000256" key="1">
    <source>
        <dbReference type="SAM" id="MobiDB-lite"/>
    </source>
</evidence>
<feature type="compositionally biased region" description="Polar residues" evidence="1">
    <location>
        <begin position="19"/>
        <end position="36"/>
    </location>
</feature>
<gene>
    <name evidence="2" type="ORF">EYF80_031634</name>
</gene>
<keyword evidence="3" id="KW-1185">Reference proteome</keyword>
<accession>A0A4Z2GXS4</accession>
<dbReference type="EMBL" id="SRLO01000388">
    <property type="protein sequence ID" value="TNN58111.1"/>
    <property type="molecule type" value="Genomic_DNA"/>
</dbReference>
<dbReference type="AlphaFoldDB" id="A0A4Z2GXS4"/>
<evidence type="ECO:0000313" key="3">
    <source>
        <dbReference type="Proteomes" id="UP000314294"/>
    </source>
</evidence>
<feature type="region of interest" description="Disordered" evidence="1">
    <location>
        <begin position="1"/>
        <end position="37"/>
    </location>
</feature>
<name>A0A4Z2GXS4_9TELE</name>
<protein>
    <submittedName>
        <fullName evidence="2">Uncharacterized protein</fullName>
    </submittedName>
</protein>
<dbReference type="Proteomes" id="UP000314294">
    <property type="component" value="Unassembled WGS sequence"/>
</dbReference>
<sequence length="162" mass="17419">METSTIHQADGGREEEWAESQQGSGVVGSRNSTTHNPDLDETEMLCLHLSPCETALLLPHALSSSLDSAVLTSTALRPMFPLVSRGSLVLGVQTPEDGTTGEQSPTEDKFKDQCRLFPVSRRRPDRPELPASRWWFHPPSSPCPVAGCLVSAPADPGSQCPG</sequence>
<organism evidence="2 3">
    <name type="scientific">Liparis tanakae</name>
    <name type="common">Tanaka's snailfish</name>
    <dbReference type="NCBI Taxonomy" id="230148"/>
    <lineage>
        <taxon>Eukaryota</taxon>
        <taxon>Metazoa</taxon>
        <taxon>Chordata</taxon>
        <taxon>Craniata</taxon>
        <taxon>Vertebrata</taxon>
        <taxon>Euteleostomi</taxon>
        <taxon>Actinopterygii</taxon>
        <taxon>Neopterygii</taxon>
        <taxon>Teleostei</taxon>
        <taxon>Neoteleostei</taxon>
        <taxon>Acanthomorphata</taxon>
        <taxon>Eupercaria</taxon>
        <taxon>Perciformes</taxon>
        <taxon>Cottioidei</taxon>
        <taxon>Cottales</taxon>
        <taxon>Liparidae</taxon>
        <taxon>Liparis</taxon>
    </lineage>
</organism>
<evidence type="ECO:0000313" key="2">
    <source>
        <dbReference type="EMBL" id="TNN58111.1"/>
    </source>
</evidence>
<reference evidence="2 3" key="1">
    <citation type="submission" date="2019-03" db="EMBL/GenBank/DDBJ databases">
        <title>First draft genome of Liparis tanakae, snailfish: a comprehensive survey of snailfish specific genes.</title>
        <authorList>
            <person name="Kim W."/>
            <person name="Song I."/>
            <person name="Jeong J.-H."/>
            <person name="Kim D."/>
            <person name="Kim S."/>
            <person name="Ryu S."/>
            <person name="Song J.Y."/>
            <person name="Lee S.K."/>
        </authorList>
    </citation>
    <scope>NUCLEOTIDE SEQUENCE [LARGE SCALE GENOMIC DNA]</scope>
    <source>
        <tissue evidence="2">Muscle</tissue>
    </source>
</reference>
<proteinExistence type="predicted"/>
<comment type="caution">
    <text evidence="2">The sequence shown here is derived from an EMBL/GenBank/DDBJ whole genome shotgun (WGS) entry which is preliminary data.</text>
</comment>